<dbReference type="Gene3D" id="3.20.20.70">
    <property type="entry name" value="Aldolase class I"/>
    <property type="match status" value="1"/>
</dbReference>
<evidence type="ECO:0000256" key="12">
    <source>
        <dbReference type="ARBA" id="ARBA00022801"/>
    </source>
</evidence>
<feature type="region of interest" description="Phosphoribosyl-AMP cyclohydrolase" evidence="16">
    <location>
        <begin position="1"/>
        <end position="342"/>
    </location>
</feature>
<comment type="similarity">
    <text evidence="8 17">Belongs to the HisA/HisF family.</text>
</comment>
<dbReference type="PANTHER" id="PTHR42945:SF1">
    <property type="entry name" value="HISTIDINE BIOSYNTHESIS BIFUNCTIONAL PROTEIN HIS7"/>
    <property type="match status" value="1"/>
</dbReference>
<evidence type="ECO:0000256" key="13">
    <source>
        <dbReference type="ARBA" id="ARBA00022840"/>
    </source>
</evidence>
<evidence type="ECO:0000256" key="7">
    <source>
        <dbReference type="ARBA" id="ARBA00008299"/>
    </source>
</evidence>
<evidence type="ECO:0000313" key="20">
    <source>
        <dbReference type="Proteomes" id="UP001199355"/>
    </source>
</evidence>
<dbReference type="Pfam" id="PF00977">
    <property type="entry name" value="His_biosynth"/>
    <property type="match status" value="1"/>
</dbReference>
<comment type="similarity">
    <text evidence="6 16">In the C-terminal section; belongs to the PRA-PH family.</text>
</comment>
<feature type="domain" description="Phosphoribosyl-AMP cyclohydrolase" evidence="18">
    <location>
        <begin position="251"/>
        <end position="324"/>
    </location>
</feature>
<dbReference type="InterPro" id="IPR011060">
    <property type="entry name" value="RibuloseP-bd_barrel"/>
</dbReference>
<keyword evidence="14 16" id="KW-0368">Histidine biosynthesis</keyword>
<evidence type="ECO:0000256" key="6">
    <source>
        <dbReference type="ARBA" id="ARBA00007731"/>
    </source>
</evidence>
<reference evidence="19 20" key="1">
    <citation type="submission" date="2021-10" db="EMBL/GenBank/DDBJ databases">
        <title>Anaerobic single-cell dispensing facilitates the cultivation of human gut bacteria.</title>
        <authorList>
            <person name="Afrizal A."/>
        </authorList>
    </citation>
    <scope>NUCLEOTIDE SEQUENCE [LARGE SCALE GENOMIC DNA]</scope>
    <source>
        <strain evidence="19 20">CLA-AA-H244</strain>
    </source>
</reference>
<evidence type="ECO:0000256" key="17">
    <source>
        <dbReference type="RuleBase" id="RU003657"/>
    </source>
</evidence>
<keyword evidence="20" id="KW-1185">Reference proteome</keyword>
<dbReference type="SUPFAM" id="SSF51366">
    <property type="entry name" value="Ribulose-phoshate binding barrel"/>
    <property type="match status" value="1"/>
</dbReference>
<sequence length="429" mass="48158">MNTKKFMACMYLKNEVVYQDREGTCRIEEMPVALAESYSENECDAIYVGLLSENDAEHEKDLDVLREICQNTAVPVIGSGHIFRMEDVKKLLYAGCQQVMLDYADPVQLELTKEVSLKFGKEKIAAGVADISLLEQEKELLKEYTSNVFLFCPGATAEAALMSPVSVVTFLPEVSLEKLIEVLSYANISGISGKLVNENITEISAIKALCRENKIPVEDRGAAYAFSDLKKGPDGLVPVVVQDVKTDAVLMVAYMNEEAYNQTLRTGRMTYYSRSRNELWLKGETSGHYQYVHSLTADCDLDTILAKVTQVGAACHTGSYSCFFNEIQNRSSKQEAHNPMKVFEEVFAVIEDRKEHPKEGSYTNYLFEKGIDKILKKVGEEATEIVIAAKNPNPNEIKYEIADFLYHMMVLMAEKGVTWEEVTTELANR</sequence>
<dbReference type="InterPro" id="IPR008179">
    <property type="entry name" value="HisE"/>
</dbReference>
<evidence type="ECO:0000256" key="16">
    <source>
        <dbReference type="HAMAP-Rule" id="MF_01019"/>
    </source>
</evidence>
<dbReference type="HAMAP" id="MF_01021">
    <property type="entry name" value="HisI"/>
    <property type="match status" value="1"/>
</dbReference>
<dbReference type="NCBIfam" id="TIGR03188">
    <property type="entry name" value="histidine_hisI"/>
    <property type="match status" value="1"/>
</dbReference>
<dbReference type="GO" id="GO:0004636">
    <property type="term" value="F:phosphoribosyl-ATP diphosphatase activity"/>
    <property type="evidence" value="ECO:0007669"/>
    <property type="project" value="UniProtKB-UniRule"/>
</dbReference>
<keyword evidence="15 16" id="KW-0511">Multifunctional enzyme</keyword>
<dbReference type="InterPro" id="IPR021130">
    <property type="entry name" value="PRib-ATP_PPHydrolase-like"/>
</dbReference>
<evidence type="ECO:0000256" key="14">
    <source>
        <dbReference type="ARBA" id="ARBA00023102"/>
    </source>
</evidence>
<protein>
    <recommendedName>
        <fullName evidence="16">Histidine biosynthesis bifunctional protein HisIE</fullName>
    </recommendedName>
    <domain>
        <recommendedName>
            <fullName evidence="16">Phosphoribosyl-AMP cyclohydrolase</fullName>
            <shortName evidence="16">PRA-CH</shortName>
            <ecNumber evidence="16">3.5.4.19</ecNumber>
        </recommendedName>
    </domain>
    <domain>
        <recommendedName>
            <fullName evidence="16">Phosphoribosyl-ATP pyrophosphatase</fullName>
            <shortName evidence="16">PRA-PH</shortName>
            <ecNumber evidence="16">3.6.1.31</ecNumber>
        </recommendedName>
    </domain>
</protein>
<dbReference type="PANTHER" id="PTHR42945">
    <property type="entry name" value="HISTIDINE BIOSYNTHESIS BIFUNCTIONAL PROTEIN"/>
    <property type="match status" value="1"/>
</dbReference>
<dbReference type="InterPro" id="IPR023019">
    <property type="entry name" value="His_synth_HisIE"/>
</dbReference>
<dbReference type="AlphaFoldDB" id="A0AAE3DLM6"/>
<dbReference type="GO" id="GO:0005524">
    <property type="term" value="F:ATP binding"/>
    <property type="evidence" value="ECO:0007669"/>
    <property type="project" value="UniProtKB-KW"/>
</dbReference>
<keyword evidence="11 16" id="KW-0547">Nucleotide-binding</keyword>
<keyword evidence="10 16" id="KW-0028">Amino-acid biosynthesis</keyword>
<evidence type="ECO:0000256" key="11">
    <source>
        <dbReference type="ARBA" id="ARBA00022741"/>
    </source>
</evidence>
<gene>
    <name evidence="16 19" type="primary">hisIE</name>
    <name evidence="16" type="synonym">hisI</name>
    <name evidence="19" type="ORF">LKD45_02175</name>
</gene>
<comment type="catalytic activity">
    <reaction evidence="2 16">
        <text>1-(5-phospho-beta-D-ribosyl)-ATP + H2O = 1-(5-phospho-beta-D-ribosyl)-5'-AMP + diphosphate + H(+)</text>
        <dbReference type="Rhea" id="RHEA:22828"/>
        <dbReference type="ChEBI" id="CHEBI:15377"/>
        <dbReference type="ChEBI" id="CHEBI:15378"/>
        <dbReference type="ChEBI" id="CHEBI:33019"/>
        <dbReference type="ChEBI" id="CHEBI:59457"/>
        <dbReference type="ChEBI" id="CHEBI:73183"/>
        <dbReference type="EC" id="3.6.1.31"/>
    </reaction>
</comment>
<comment type="pathway">
    <text evidence="4 16">Amino-acid biosynthesis; L-histidine biosynthesis; L-histidine from 5-phospho-alpha-D-ribose 1-diphosphate: step 3/9.</text>
</comment>
<keyword evidence="9 16" id="KW-0963">Cytoplasm</keyword>
<dbReference type="GO" id="GO:0000105">
    <property type="term" value="P:L-histidine biosynthetic process"/>
    <property type="evidence" value="ECO:0007669"/>
    <property type="project" value="UniProtKB-UniRule"/>
</dbReference>
<dbReference type="NCBIfam" id="NF000768">
    <property type="entry name" value="PRK00051.1"/>
    <property type="match status" value="1"/>
</dbReference>
<dbReference type="HAMAP" id="MF_01020">
    <property type="entry name" value="HisE"/>
    <property type="match status" value="1"/>
</dbReference>
<keyword evidence="13 16" id="KW-0067">ATP-binding</keyword>
<comment type="subcellular location">
    <subcellularLocation>
        <location evidence="3 16">Cytoplasm</location>
    </subcellularLocation>
</comment>
<dbReference type="Gene3D" id="3.10.20.810">
    <property type="entry name" value="Phosphoribosyl-AMP cyclohydrolase"/>
    <property type="match status" value="1"/>
</dbReference>
<evidence type="ECO:0000256" key="10">
    <source>
        <dbReference type="ARBA" id="ARBA00022605"/>
    </source>
</evidence>
<evidence type="ECO:0000256" key="2">
    <source>
        <dbReference type="ARBA" id="ARBA00001460"/>
    </source>
</evidence>
<dbReference type="CDD" id="cd11534">
    <property type="entry name" value="NTP-PPase_HisIE_like"/>
    <property type="match status" value="1"/>
</dbReference>
<evidence type="ECO:0000256" key="15">
    <source>
        <dbReference type="ARBA" id="ARBA00023268"/>
    </source>
</evidence>
<evidence type="ECO:0000256" key="3">
    <source>
        <dbReference type="ARBA" id="ARBA00004496"/>
    </source>
</evidence>
<evidence type="ECO:0000313" key="19">
    <source>
        <dbReference type="EMBL" id="MCC2166517.1"/>
    </source>
</evidence>
<comment type="catalytic activity">
    <reaction evidence="1 16">
        <text>1-(5-phospho-beta-D-ribosyl)-5'-AMP + H2O = 1-(5-phospho-beta-D-ribosyl)-5-[(5-phospho-beta-D-ribosylamino)methylideneamino]imidazole-4-carboxamide</text>
        <dbReference type="Rhea" id="RHEA:20049"/>
        <dbReference type="ChEBI" id="CHEBI:15377"/>
        <dbReference type="ChEBI" id="CHEBI:58435"/>
        <dbReference type="ChEBI" id="CHEBI:59457"/>
        <dbReference type="EC" id="3.5.4.19"/>
    </reaction>
</comment>
<dbReference type="EC" id="3.6.1.31" evidence="16"/>
<dbReference type="InterPro" id="IPR006062">
    <property type="entry name" value="His_biosynth"/>
</dbReference>
<accession>A0AAE3DLM6</accession>
<dbReference type="NCBIfam" id="NF002747">
    <property type="entry name" value="PRK02759.1"/>
    <property type="match status" value="1"/>
</dbReference>
<dbReference type="GO" id="GO:0005737">
    <property type="term" value="C:cytoplasm"/>
    <property type="evidence" value="ECO:0007669"/>
    <property type="project" value="UniProtKB-SubCell"/>
</dbReference>
<comment type="pathway">
    <text evidence="5 16">Amino-acid biosynthesis; L-histidine biosynthesis; L-histidine from 5-phospho-alpha-D-ribose 1-diphosphate: step 2/9.</text>
</comment>
<dbReference type="FunFam" id="3.10.20.810:FF:000001">
    <property type="entry name" value="Histidine biosynthesis bifunctional protein HisIE"/>
    <property type="match status" value="1"/>
</dbReference>
<organism evidence="19 20">
    <name type="scientific">Gallintestinimicrobium propionicum</name>
    <dbReference type="NCBI Taxonomy" id="2981770"/>
    <lineage>
        <taxon>Bacteria</taxon>
        <taxon>Bacillati</taxon>
        <taxon>Bacillota</taxon>
        <taxon>Clostridia</taxon>
        <taxon>Lachnospirales</taxon>
        <taxon>Lachnospiraceae</taxon>
        <taxon>Gallintestinimicrobium</taxon>
    </lineage>
</organism>
<evidence type="ECO:0000256" key="4">
    <source>
        <dbReference type="ARBA" id="ARBA00005169"/>
    </source>
</evidence>
<dbReference type="SUPFAM" id="SSF141734">
    <property type="entry name" value="HisI-like"/>
    <property type="match status" value="1"/>
</dbReference>
<name>A0AAE3DLM6_9FIRM</name>
<dbReference type="Pfam" id="PF01503">
    <property type="entry name" value="PRA-PH"/>
    <property type="match status" value="1"/>
</dbReference>
<keyword evidence="12 16" id="KW-0378">Hydrolase</keyword>
<dbReference type="HAMAP" id="MF_01019">
    <property type="entry name" value="HisIE"/>
    <property type="match status" value="1"/>
</dbReference>
<dbReference type="InterPro" id="IPR026660">
    <property type="entry name" value="PRA-CH"/>
</dbReference>
<comment type="similarity">
    <text evidence="7 16">In the N-terminal section; belongs to the PRA-CH family.</text>
</comment>
<evidence type="ECO:0000256" key="1">
    <source>
        <dbReference type="ARBA" id="ARBA00000024"/>
    </source>
</evidence>
<comment type="caution">
    <text evidence="19">The sequence shown here is derived from an EMBL/GenBank/DDBJ whole genome shotgun (WGS) entry which is preliminary data.</text>
</comment>
<evidence type="ECO:0000256" key="9">
    <source>
        <dbReference type="ARBA" id="ARBA00022490"/>
    </source>
</evidence>
<dbReference type="RefSeq" id="WP_308727616.1">
    <property type="nucleotide sequence ID" value="NZ_JAJEQF010000002.1"/>
</dbReference>
<dbReference type="InterPro" id="IPR038019">
    <property type="entry name" value="PRib_AMP_CycHydrolase_sf"/>
</dbReference>
<dbReference type="EMBL" id="JAJEQF010000002">
    <property type="protein sequence ID" value="MCC2166517.1"/>
    <property type="molecule type" value="Genomic_DNA"/>
</dbReference>
<dbReference type="Gene3D" id="1.10.287.1080">
    <property type="entry name" value="MazG-like"/>
    <property type="match status" value="1"/>
</dbReference>
<evidence type="ECO:0000256" key="5">
    <source>
        <dbReference type="ARBA" id="ARBA00005204"/>
    </source>
</evidence>
<dbReference type="SUPFAM" id="SSF101386">
    <property type="entry name" value="all-alpha NTP pyrophosphatases"/>
    <property type="match status" value="1"/>
</dbReference>
<dbReference type="Pfam" id="PF01502">
    <property type="entry name" value="PRA-CH"/>
    <property type="match status" value="1"/>
</dbReference>
<proteinExistence type="inferred from homology"/>
<dbReference type="GO" id="GO:0004635">
    <property type="term" value="F:phosphoribosyl-AMP cyclohydrolase activity"/>
    <property type="evidence" value="ECO:0007669"/>
    <property type="project" value="UniProtKB-UniRule"/>
</dbReference>
<dbReference type="EC" id="3.5.4.19" evidence="16"/>
<evidence type="ECO:0000256" key="8">
    <source>
        <dbReference type="ARBA" id="ARBA00009667"/>
    </source>
</evidence>
<feature type="region of interest" description="Phosphoribosyl-ATP pyrophosphohydrolase" evidence="16">
    <location>
        <begin position="343"/>
        <end position="429"/>
    </location>
</feature>
<evidence type="ECO:0000259" key="18">
    <source>
        <dbReference type="Pfam" id="PF01502"/>
    </source>
</evidence>
<dbReference type="Proteomes" id="UP001199355">
    <property type="component" value="Unassembled WGS sequence"/>
</dbReference>
<dbReference type="InterPro" id="IPR002496">
    <property type="entry name" value="PRib_AMP_CycHydrolase_dom"/>
</dbReference>
<dbReference type="InterPro" id="IPR013785">
    <property type="entry name" value="Aldolase_TIM"/>
</dbReference>